<feature type="transmembrane region" description="Helical" evidence="6">
    <location>
        <begin position="65"/>
        <end position="87"/>
    </location>
</feature>
<dbReference type="Proteomes" id="UP001085076">
    <property type="component" value="Miscellaneous, Linkage group lg09"/>
</dbReference>
<evidence type="ECO:0000256" key="3">
    <source>
        <dbReference type="ARBA" id="ARBA00022989"/>
    </source>
</evidence>
<keyword evidence="3 6" id="KW-1133">Transmembrane helix</keyword>
<evidence type="ECO:0000256" key="4">
    <source>
        <dbReference type="ARBA" id="ARBA00023136"/>
    </source>
</evidence>
<keyword evidence="4 5" id="KW-0472">Membrane</keyword>
<keyword evidence="9" id="KW-1185">Reference proteome</keyword>
<dbReference type="OrthoDB" id="506011at2759"/>
<dbReference type="PROSITE" id="PS50922">
    <property type="entry name" value="TLC"/>
    <property type="match status" value="1"/>
</dbReference>
<dbReference type="PANTHER" id="PTHR31898:SF1">
    <property type="entry name" value="TLC DOMAIN-CONTAINING PROTEIN 5"/>
    <property type="match status" value="1"/>
</dbReference>
<evidence type="ECO:0000256" key="5">
    <source>
        <dbReference type="PROSITE-ProRule" id="PRU00205"/>
    </source>
</evidence>
<reference evidence="8" key="1">
    <citation type="submission" date="2021-03" db="EMBL/GenBank/DDBJ databases">
        <authorList>
            <person name="Li Z."/>
            <person name="Yang C."/>
        </authorList>
    </citation>
    <scope>NUCLEOTIDE SEQUENCE</scope>
    <source>
        <strain evidence="8">Dzin_1.0</strain>
        <tissue evidence="8">Leaf</tissue>
    </source>
</reference>
<sequence>MVAAMGIIEMSSPFLHAREIIKELGYKDTNLNLALDILFAVIFSIARMFGGTYLAYVTFSADNPLIIKVTAVGLQLVSTFWFFKIIGMVNRKIVKRMKTRKDT</sequence>
<evidence type="ECO:0000259" key="7">
    <source>
        <dbReference type="PROSITE" id="PS50922"/>
    </source>
</evidence>
<evidence type="ECO:0000256" key="1">
    <source>
        <dbReference type="ARBA" id="ARBA00004141"/>
    </source>
</evidence>
<comment type="caution">
    <text evidence="8">The sequence shown here is derived from an EMBL/GenBank/DDBJ whole genome shotgun (WGS) entry which is preliminary data.</text>
</comment>
<accession>A0A9D5BXU1</accession>
<evidence type="ECO:0000313" key="8">
    <source>
        <dbReference type="EMBL" id="KAJ0962561.1"/>
    </source>
</evidence>
<evidence type="ECO:0000313" key="9">
    <source>
        <dbReference type="Proteomes" id="UP001085076"/>
    </source>
</evidence>
<keyword evidence="2 5" id="KW-0812">Transmembrane</keyword>
<feature type="transmembrane region" description="Helical" evidence="6">
    <location>
        <begin position="37"/>
        <end position="59"/>
    </location>
</feature>
<dbReference type="InterPro" id="IPR006634">
    <property type="entry name" value="TLC-dom"/>
</dbReference>
<organism evidence="8 9">
    <name type="scientific">Dioscorea zingiberensis</name>
    <dbReference type="NCBI Taxonomy" id="325984"/>
    <lineage>
        <taxon>Eukaryota</taxon>
        <taxon>Viridiplantae</taxon>
        <taxon>Streptophyta</taxon>
        <taxon>Embryophyta</taxon>
        <taxon>Tracheophyta</taxon>
        <taxon>Spermatophyta</taxon>
        <taxon>Magnoliopsida</taxon>
        <taxon>Liliopsida</taxon>
        <taxon>Dioscoreales</taxon>
        <taxon>Dioscoreaceae</taxon>
        <taxon>Dioscorea</taxon>
    </lineage>
</organism>
<dbReference type="Pfam" id="PF03798">
    <property type="entry name" value="TRAM_LAG1_CLN8"/>
    <property type="match status" value="1"/>
</dbReference>
<evidence type="ECO:0000256" key="2">
    <source>
        <dbReference type="ARBA" id="ARBA00022692"/>
    </source>
</evidence>
<dbReference type="InterPro" id="IPR042512">
    <property type="entry name" value="TLCD5"/>
</dbReference>
<proteinExistence type="predicted"/>
<gene>
    <name evidence="8" type="ORF">J5N97_027683</name>
</gene>
<protein>
    <recommendedName>
        <fullName evidence="7">TLC domain-containing protein</fullName>
    </recommendedName>
</protein>
<dbReference type="GO" id="GO:0016020">
    <property type="term" value="C:membrane"/>
    <property type="evidence" value="ECO:0007669"/>
    <property type="project" value="UniProtKB-SubCell"/>
</dbReference>
<dbReference type="EMBL" id="JAGGNH010000009">
    <property type="protein sequence ID" value="KAJ0962561.1"/>
    <property type="molecule type" value="Genomic_DNA"/>
</dbReference>
<feature type="domain" description="TLC" evidence="7">
    <location>
        <begin position="1"/>
        <end position="94"/>
    </location>
</feature>
<evidence type="ECO:0000256" key="6">
    <source>
        <dbReference type="SAM" id="Phobius"/>
    </source>
</evidence>
<comment type="subcellular location">
    <subcellularLocation>
        <location evidence="1">Membrane</location>
        <topology evidence="1">Multi-pass membrane protein</topology>
    </subcellularLocation>
</comment>
<name>A0A9D5BXU1_9LILI</name>
<reference evidence="8" key="2">
    <citation type="journal article" date="2022" name="Hortic Res">
        <title>The genome of Dioscorea zingiberensis sheds light on the biosynthesis, origin and evolution of the medicinally important diosgenin saponins.</title>
        <authorList>
            <person name="Li Y."/>
            <person name="Tan C."/>
            <person name="Li Z."/>
            <person name="Guo J."/>
            <person name="Li S."/>
            <person name="Chen X."/>
            <person name="Wang C."/>
            <person name="Dai X."/>
            <person name="Yang H."/>
            <person name="Song W."/>
            <person name="Hou L."/>
            <person name="Xu J."/>
            <person name="Tong Z."/>
            <person name="Xu A."/>
            <person name="Yuan X."/>
            <person name="Wang W."/>
            <person name="Yang Q."/>
            <person name="Chen L."/>
            <person name="Sun Z."/>
            <person name="Wang K."/>
            <person name="Pan B."/>
            <person name="Chen J."/>
            <person name="Bao Y."/>
            <person name="Liu F."/>
            <person name="Qi X."/>
            <person name="Gang D.R."/>
            <person name="Wen J."/>
            <person name="Li J."/>
        </authorList>
    </citation>
    <scope>NUCLEOTIDE SEQUENCE</scope>
    <source>
        <strain evidence="8">Dzin_1.0</strain>
    </source>
</reference>
<dbReference type="PANTHER" id="PTHR31898">
    <property type="entry name" value="TRANSMEMBRANE PROTEIN 136"/>
    <property type="match status" value="1"/>
</dbReference>
<dbReference type="AlphaFoldDB" id="A0A9D5BXU1"/>